<organism evidence="4 5">
    <name type="scientific">Leptospirillum ferrooxidans (strain C2-3)</name>
    <dbReference type="NCBI Taxonomy" id="1162668"/>
    <lineage>
        <taxon>Bacteria</taxon>
        <taxon>Pseudomonadati</taxon>
        <taxon>Nitrospirota</taxon>
        <taxon>Nitrospiria</taxon>
        <taxon>Nitrospirales</taxon>
        <taxon>Nitrospiraceae</taxon>
        <taxon>Leptospirillum</taxon>
    </lineage>
</organism>
<dbReference type="Gene3D" id="3.40.50.300">
    <property type="entry name" value="P-loop containing nucleotide triphosphate hydrolases"/>
    <property type="match status" value="1"/>
</dbReference>
<keyword evidence="1" id="KW-0547">Nucleotide-binding</keyword>
<dbReference type="PROSITE" id="PS50893">
    <property type="entry name" value="ABC_TRANSPORTER_2"/>
    <property type="match status" value="1"/>
</dbReference>
<dbReference type="AlphaFoldDB" id="I0IS48"/>
<dbReference type="PATRIC" id="fig|1162668.3.peg.2882"/>
<proteinExistence type="predicted"/>
<dbReference type="HOGENOM" id="CLU_000604_1_22_0"/>
<dbReference type="InterPro" id="IPR027417">
    <property type="entry name" value="P-loop_NTPase"/>
</dbReference>
<protein>
    <submittedName>
        <fullName evidence="4">Putative molybdenum ABC transporter, ATP-binding protein</fullName>
    </submittedName>
</protein>
<dbReference type="InterPro" id="IPR003439">
    <property type="entry name" value="ABC_transporter-like_ATP-bd"/>
</dbReference>
<dbReference type="STRING" id="1162668.LFE_2426"/>
<dbReference type="SUPFAM" id="SSF52540">
    <property type="entry name" value="P-loop containing nucleoside triphosphate hydrolases"/>
    <property type="match status" value="1"/>
</dbReference>
<evidence type="ECO:0000313" key="4">
    <source>
        <dbReference type="EMBL" id="BAM08097.1"/>
    </source>
</evidence>
<dbReference type="eggNOG" id="COG4148">
    <property type="taxonomic scope" value="Bacteria"/>
</dbReference>
<dbReference type="InterPro" id="IPR003593">
    <property type="entry name" value="AAA+_ATPase"/>
</dbReference>
<feature type="domain" description="ABC transporter" evidence="3">
    <location>
        <begin position="7"/>
        <end position="250"/>
    </location>
</feature>
<dbReference type="KEGG" id="lfc:LFE_2426"/>
<evidence type="ECO:0000313" key="5">
    <source>
        <dbReference type="Proteomes" id="UP000007382"/>
    </source>
</evidence>
<sequence length="253" mass="27989">MNPSKSLDVDLLLRRPGSPRLEIRCSITLGQKYLLGVCGASGSGKTSFLRMLAGLLSPDDGSIVMGNSVWFDRQKGIEAPTEQRDISYLPQNVCLFPHMTIRENLVFAAESARPEKTRLAFSLFSGIKRTGKISKERDQELTRLSTLFGIEDLMNKKVGELSGGQARKAALARMFLKPCSLYLLDEPLTAIDPAARRVLTSVIMNLLDETGTPAIWVTHSPDEVACVANEMAEFSTSEAEDKTGWWQKPLRNQ</sequence>
<dbReference type="OrthoDB" id="9809450at2"/>
<dbReference type="PANTHER" id="PTHR43514:SF4">
    <property type="entry name" value="ABC TRANSPORTER I FAMILY MEMBER 10"/>
    <property type="match status" value="1"/>
</dbReference>
<keyword evidence="5" id="KW-1185">Reference proteome</keyword>
<reference evidence="4 5" key="1">
    <citation type="journal article" date="2012" name="J. Bacteriol.">
        <title>Complete Genome Sequence of Leptospirillum ferrooxidans Strain C2-3, Isolated from a Fresh Volcanic Ash Deposit on the Island of Miyake, Japan.</title>
        <authorList>
            <person name="Fujimura R."/>
            <person name="Sato Y."/>
            <person name="Nishizawa T."/>
            <person name="Oshima K."/>
            <person name="Kim S.-W."/>
            <person name="Hattori M."/>
            <person name="Kamijo T."/>
            <person name="Ohta H."/>
        </authorList>
    </citation>
    <scope>NUCLEOTIDE SEQUENCE [LARGE SCALE GENOMIC DNA]</scope>
    <source>
        <strain evidence="4 5">C2-3</strain>
    </source>
</reference>
<dbReference type="InterPro" id="IPR050334">
    <property type="entry name" value="Molybdenum_import_ModC"/>
</dbReference>
<dbReference type="Pfam" id="PF00005">
    <property type="entry name" value="ABC_tran"/>
    <property type="match status" value="1"/>
</dbReference>
<name>I0IS48_LEPFC</name>
<dbReference type="Proteomes" id="UP000007382">
    <property type="component" value="Chromosome"/>
</dbReference>
<dbReference type="GO" id="GO:0005524">
    <property type="term" value="F:ATP binding"/>
    <property type="evidence" value="ECO:0007669"/>
    <property type="project" value="UniProtKB-KW"/>
</dbReference>
<gene>
    <name evidence="4" type="ordered locus">LFE_2426</name>
</gene>
<evidence type="ECO:0000259" key="3">
    <source>
        <dbReference type="PROSITE" id="PS50893"/>
    </source>
</evidence>
<dbReference type="SMART" id="SM00382">
    <property type="entry name" value="AAA"/>
    <property type="match status" value="1"/>
</dbReference>
<reference evidence="5" key="2">
    <citation type="submission" date="2012-03" db="EMBL/GenBank/DDBJ databases">
        <title>The complete genome sequence of the pioneer microbe on fresh volcanic deposit, Leptospirillum ferrooxidans strain C2-3.</title>
        <authorList>
            <person name="Fujimura R."/>
            <person name="Sato Y."/>
            <person name="Nishizawa T."/>
            <person name="Nanba K."/>
            <person name="Oshima K."/>
            <person name="Hattori M."/>
            <person name="Kamijo T."/>
            <person name="Ohta H."/>
        </authorList>
    </citation>
    <scope>NUCLEOTIDE SEQUENCE [LARGE SCALE GENOMIC DNA]</scope>
    <source>
        <strain evidence="5">C2-3</strain>
    </source>
</reference>
<keyword evidence="2 4" id="KW-0067">ATP-binding</keyword>
<dbReference type="PROSITE" id="PS00211">
    <property type="entry name" value="ABC_TRANSPORTER_1"/>
    <property type="match status" value="1"/>
</dbReference>
<dbReference type="PANTHER" id="PTHR43514">
    <property type="entry name" value="ABC TRANSPORTER I FAMILY MEMBER 10"/>
    <property type="match status" value="1"/>
</dbReference>
<dbReference type="GO" id="GO:0016887">
    <property type="term" value="F:ATP hydrolysis activity"/>
    <property type="evidence" value="ECO:0007669"/>
    <property type="project" value="InterPro"/>
</dbReference>
<dbReference type="EMBL" id="AP012342">
    <property type="protein sequence ID" value="BAM08097.1"/>
    <property type="molecule type" value="Genomic_DNA"/>
</dbReference>
<accession>I0IS48</accession>
<dbReference type="RefSeq" id="WP_014450580.1">
    <property type="nucleotide sequence ID" value="NC_017094.1"/>
</dbReference>
<evidence type="ECO:0000256" key="2">
    <source>
        <dbReference type="ARBA" id="ARBA00022840"/>
    </source>
</evidence>
<dbReference type="InterPro" id="IPR017871">
    <property type="entry name" value="ABC_transporter-like_CS"/>
</dbReference>
<evidence type="ECO:0000256" key="1">
    <source>
        <dbReference type="ARBA" id="ARBA00022741"/>
    </source>
</evidence>